<evidence type="ECO:0000313" key="1">
    <source>
        <dbReference type="EMBL" id="CAD2194769.1"/>
    </source>
</evidence>
<dbReference type="EMBL" id="CAJEWN010001144">
    <property type="protein sequence ID" value="CAD2194769.1"/>
    <property type="molecule type" value="Genomic_DNA"/>
</dbReference>
<name>A0A6V7X682_MELEN</name>
<organism evidence="1 2">
    <name type="scientific">Meloidogyne enterolobii</name>
    <name type="common">Root-knot nematode worm</name>
    <name type="synonym">Meloidogyne mayaguensis</name>
    <dbReference type="NCBI Taxonomy" id="390850"/>
    <lineage>
        <taxon>Eukaryota</taxon>
        <taxon>Metazoa</taxon>
        <taxon>Ecdysozoa</taxon>
        <taxon>Nematoda</taxon>
        <taxon>Chromadorea</taxon>
        <taxon>Rhabditida</taxon>
        <taxon>Tylenchina</taxon>
        <taxon>Tylenchomorpha</taxon>
        <taxon>Tylenchoidea</taxon>
        <taxon>Meloidogynidae</taxon>
        <taxon>Meloidogyninae</taxon>
        <taxon>Meloidogyne</taxon>
    </lineage>
</organism>
<comment type="caution">
    <text evidence="1">The sequence shown here is derived from an EMBL/GenBank/DDBJ whole genome shotgun (WGS) entry which is preliminary data.</text>
</comment>
<gene>
    <name evidence="1" type="ORF">MENT_LOCUS47812</name>
</gene>
<protein>
    <submittedName>
        <fullName evidence="1">Uncharacterized protein</fullName>
    </submittedName>
</protein>
<sequence>MEPALSEAENVLIDAREAVANASNFLWNFLIIISLNTKHTLPLYF</sequence>
<accession>A0A6V7X682</accession>
<dbReference type="Proteomes" id="UP000580250">
    <property type="component" value="Unassembled WGS sequence"/>
</dbReference>
<reference evidence="1 2" key="1">
    <citation type="submission" date="2020-08" db="EMBL/GenBank/DDBJ databases">
        <authorList>
            <person name="Koutsovoulos G."/>
            <person name="Danchin GJ E."/>
        </authorList>
    </citation>
    <scope>NUCLEOTIDE SEQUENCE [LARGE SCALE GENOMIC DNA]</scope>
</reference>
<proteinExistence type="predicted"/>
<evidence type="ECO:0000313" key="2">
    <source>
        <dbReference type="Proteomes" id="UP000580250"/>
    </source>
</evidence>
<dbReference type="AlphaFoldDB" id="A0A6V7X682"/>